<dbReference type="Proteomes" id="UP001233999">
    <property type="component" value="Unassembled WGS sequence"/>
</dbReference>
<reference evidence="1" key="2">
    <citation type="submission" date="2023-05" db="EMBL/GenBank/DDBJ databases">
        <authorList>
            <person name="Fouks B."/>
        </authorList>
    </citation>
    <scope>NUCLEOTIDE SEQUENCE</scope>
    <source>
        <strain evidence="1">Stay&amp;Tobe</strain>
        <tissue evidence="1">Testes</tissue>
    </source>
</reference>
<reference evidence="1" key="1">
    <citation type="journal article" date="2023" name="IScience">
        <title>Live-bearing cockroach genome reveals convergent evolutionary mechanisms linked to viviparity in insects and beyond.</title>
        <authorList>
            <person name="Fouks B."/>
            <person name="Harrison M.C."/>
            <person name="Mikhailova A.A."/>
            <person name="Marchal E."/>
            <person name="English S."/>
            <person name="Carruthers M."/>
            <person name="Jennings E.C."/>
            <person name="Chiamaka E.L."/>
            <person name="Frigard R.A."/>
            <person name="Pippel M."/>
            <person name="Attardo G.M."/>
            <person name="Benoit J.B."/>
            <person name="Bornberg-Bauer E."/>
            <person name="Tobe S.S."/>
        </authorList>
    </citation>
    <scope>NUCLEOTIDE SEQUENCE</scope>
    <source>
        <strain evidence="1">Stay&amp;Tobe</strain>
    </source>
</reference>
<dbReference type="AlphaFoldDB" id="A0AAD7Z5H0"/>
<keyword evidence="2" id="KW-1185">Reference proteome</keyword>
<dbReference type="EMBL" id="JASPKZ010010553">
    <property type="protein sequence ID" value="KAJ9574269.1"/>
    <property type="molecule type" value="Genomic_DNA"/>
</dbReference>
<evidence type="ECO:0000313" key="2">
    <source>
        <dbReference type="Proteomes" id="UP001233999"/>
    </source>
</evidence>
<gene>
    <name evidence="1" type="ORF">L9F63_026084</name>
</gene>
<accession>A0AAD7Z5H0</accession>
<proteinExistence type="predicted"/>
<feature type="non-terminal residue" evidence="1">
    <location>
        <position position="130"/>
    </location>
</feature>
<sequence length="130" mass="14641">CLEPSTRTDYLYNLYHKGLYNMKATETLIHLQNALVSQDIDVKNKTRLTELEINLVAKTMENLKNAKIIDTDLPIIANITDSVMKLSASNNEIDSMKNLSQIETTNASNIFLESIDSLLIEAKLNITLKV</sequence>
<evidence type="ECO:0000313" key="1">
    <source>
        <dbReference type="EMBL" id="KAJ9574269.1"/>
    </source>
</evidence>
<comment type="caution">
    <text evidence="1">The sequence shown here is derived from an EMBL/GenBank/DDBJ whole genome shotgun (WGS) entry which is preliminary data.</text>
</comment>
<organism evidence="1 2">
    <name type="scientific">Diploptera punctata</name>
    <name type="common">Pacific beetle cockroach</name>
    <dbReference type="NCBI Taxonomy" id="6984"/>
    <lineage>
        <taxon>Eukaryota</taxon>
        <taxon>Metazoa</taxon>
        <taxon>Ecdysozoa</taxon>
        <taxon>Arthropoda</taxon>
        <taxon>Hexapoda</taxon>
        <taxon>Insecta</taxon>
        <taxon>Pterygota</taxon>
        <taxon>Neoptera</taxon>
        <taxon>Polyneoptera</taxon>
        <taxon>Dictyoptera</taxon>
        <taxon>Blattodea</taxon>
        <taxon>Blaberoidea</taxon>
        <taxon>Blaberidae</taxon>
        <taxon>Diplopterinae</taxon>
        <taxon>Diploptera</taxon>
    </lineage>
</organism>
<name>A0AAD7Z5H0_DIPPU</name>
<protein>
    <submittedName>
        <fullName evidence="1">Uncharacterized protein</fullName>
    </submittedName>
</protein>
<feature type="non-terminal residue" evidence="1">
    <location>
        <position position="1"/>
    </location>
</feature>